<keyword evidence="12" id="KW-1185">Reference proteome</keyword>
<feature type="compositionally biased region" description="Acidic residues" evidence="8">
    <location>
        <begin position="188"/>
        <end position="208"/>
    </location>
</feature>
<sequence length="208" mass="20804">MSDLTTLIDPAIARIAVPVLAVLFAASAVLAVVKIVRGPSILDRMIGSDVLLATLMCGMGAFMAFTGRSDLLVIVLVLSSMGFIGSVSVSRYVSRGEARGGAVLGAPSRHARGATGSGERGASAGGDSAGGSAAGAGSAEGASGRSDIDWVRDTMAVAGTPSTEQVPEVAGTMTADDVLAIVRRAGGQEEEGTADDPTDPTEPGEETR</sequence>
<evidence type="ECO:0000256" key="4">
    <source>
        <dbReference type="ARBA" id="ARBA00022475"/>
    </source>
</evidence>
<dbReference type="Proteomes" id="UP001500755">
    <property type="component" value="Unassembled WGS sequence"/>
</dbReference>
<feature type="transmembrane region" description="Helical" evidence="9">
    <location>
        <begin position="71"/>
        <end position="89"/>
    </location>
</feature>
<feature type="transmembrane region" description="Helical" evidence="9">
    <location>
        <begin position="12"/>
        <end position="33"/>
    </location>
</feature>
<evidence type="ECO:0000256" key="6">
    <source>
        <dbReference type="ARBA" id="ARBA00022989"/>
    </source>
</evidence>
<keyword evidence="3" id="KW-0813">Transport</keyword>
<evidence type="ECO:0000313" key="12">
    <source>
        <dbReference type="Proteomes" id="UP001500755"/>
    </source>
</evidence>
<dbReference type="Pfam" id="PF04066">
    <property type="entry name" value="MrpF_PhaF"/>
    <property type="match status" value="1"/>
</dbReference>
<comment type="caution">
    <text evidence="11">The sequence shown here is derived from an EMBL/GenBank/DDBJ whole genome shotgun (WGS) entry which is preliminary data.</text>
</comment>
<keyword evidence="4" id="KW-1003">Cell membrane</keyword>
<evidence type="ECO:0000259" key="10">
    <source>
        <dbReference type="PROSITE" id="PS51178"/>
    </source>
</evidence>
<dbReference type="RefSeq" id="WP_344307763.1">
    <property type="nucleotide sequence ID" value="NZ_BAAANO010000010.1"/>
</dbReference>
<feature type="compositionally biased region" description="Low complexity" evidence="8">
    <location>
        <begin position="135"/>
        <end position="145"/>
    </location>
</feature>
<dbReference type="EMBL" id="BAAANO010000010">
    <property type="protein sequence ID" value="GAA2003812.1"/>
    <property type="molecule type" value="Genomic_DNA"/>
</dbReference>
<feature type="region of interest" description="Disordered" evidence="8">
    <location>
        <begin position="180"/>
        <end position="208"/>
    </location>
</feature>
<dbReference type="PROSITE" id="PS51178">
    <property type="entry name" value="PASTA"/>
    <property type="match status" value="1"/>
</dbReference>
<evidence type="ECO:0000256" key="8">
    <source>
        <dbReference type="SAM" id="MobiDB-lite"/>
    </source>
</evidence>
<feature type="compositionally biased region" description="Gly residues" evidence="8">
    <location>
        <begin position="115"/>
        <end position="134"/>
    </location>
</feature>
<protein>
    <recommendedName>
        <fullName evidence="10">PASTA domain-containing protein</fullName>
    </recommendedName>
</protein>
<name>A0ABN2TB22_9MICO</name>
<dbReference type="InterPro" id="IPR005543">
    <property type="entry name" value="PASTA_dom"/>
</dbReference>
<comment type="subcellular location">
    <subcellularLocation>
        <location evidence="1">Cell membrane</location>
        <topology evidence="1">Multi-pass membrane protein</topology>
    </subcellularLocation>
</comment>
<evidence type="ECO:0000256" key="5">
    <source>
        <dbReference type="ARBA" id="ARBA00022692"/>
    </source>
</evidence>
<keyword evidence="7 9" id="KW-0472">Membrane</keyword>
<evidence type="ECO:0000256" key="2">
    <source>
        <dbReference type="ARBA" id="ARBA00009212"/>
    </source>
</evidence>
<reference evidence="11 12" key="1">
    <citation type="journal article" date="2019" name="Int. J. Syst. Evol. Microbiol.">
        <title>The Global Catalogue of Microorganisms (GCM) 10K type strain sequencing project: providing services to taxonomists for standard genome sequencing and annotation.</title>
        <authorList>
            <consortium name="The Broad Institute Genomics Platform"/>
            <consortium name="The Broad Institute Genome Sequencing Center for Infectious Disease"/>
            <person name="Wu L."/>
            <person name="Ma J."/>
        </authorList>
    </citation>
    <scope>NUCLEOTIDE SEQUENCE [LARGE SCALE GENOMIC DNA]</scope>
    <source>
        <strain evidence="11 12">JCM 14546</strain>
    </source>
</reference>
<keyword evidence="6 9" id="KW-1133">Transmembrane helix</keyword>
<dbReference type="PANTHER" id="PTHR34702:SF1">
    <property type="entry name" value="NA(+)_H(+) ANTIPORTER SUBUNIT F"/>
    <property type="match status" value="1"/>
</dbReference>
<dbReference type="InterPro" id="IPR007208">
    <property type="entry name" value="MrpF/PhaF-like"/>
</dbReference>
<evidence type="ECO:0000313" key="11">
    <source>
        <dbReference type="EMBL" id="GAA2003812.1"/>
    </source>
</evidence>
<evidence type="ECO:0000256" key="7">
    <source>
        <dbReference type="ARBA" id="ARBA00023136"/>
    </source>
</evidence>
<evidence type="ECO:0000256" key="3">
    <source>
        <dbReference type="ARBA" id="ARBA00022448"/>
    </source>
</evidence>
<evidence type="ECO:0000256" key="1">
    <source>
        <dbReference type="ARBA" id="ARBA00004651"/>
    </source>
</evidence>
<keyword evidence="5 9" id="KW-0812">Transmembrane</keyword>
<feature type="transmembrane region" description="Helical" evidence="9">
    <location>
        <begin position="45"/>
        <end position="65"/>
    </location>
</feature>
<feature type="region of interest" description="Disordered" evidence="8">
    <location>
        <begin position="104"/>
        <end position="148"/>
    </location>
</feature>
<organism evidence="11 12">
    <name type="scientific">Brevibacterium samyangense</name>
    <dbReference type="NCBI Taxonomy" id="366888"/>
    <lineage>
        <taxon>Bacteria</taxon>
        <taxon>Bacillati</taxon>
        <taxon>Actinomycetota</taxon>
        <taxon>Actinomycetes</taxon>
        <taxon>Micrococcales</taxon>
        <taxon>Brevibacteriaceae</taxon>
        <taxon>Brevibacterium</taxon>
    </lineage>
</organism>
<feature type="domain" description="PASTA" evidence="10">
    <location>
        <begin position="160"/>
        <end position="208"/>
    </location>
</feature>
<evidence type="ECO:0000256" key="9">
    <source>
        <dbReference type="SAM" id="Phobius"/>
    </source>
</evidence>
<dbReference type="PANTHER" id="PTHR34702">
    <property type="entry name" value="NA(+)/H(+) ANTIPORTER SUBUNIT F1"/>
    <property type="match status" value="1"/>
</dbReference>
<proteinExistence type="inferred from homology"/>
<accession>A0ABN2TB22</accession>
<comment type="similarity">
    <text evidence="2">Belongs to the CPA3 antiporters (TC 2.A.63) subunit F family.</text>
</comment>
<gene>
    <name evidence="11" type="ORF">GCM10009755_11220</name>
</gene>